<sequence length="99" mass="11499">TRDGLLDTLRRKHIAVPCILDENLGIDELSPSDDSGVKKKKRSKQKLSEAEDPVESEKSLVEKLQQKKKYKGKIATLRAQLQKEHDMNHILQQRLLQRW</sequence>
<protein>
    <submittedName>
        <fullName evidence="1">Uncharacterized protein</fullName>
    </submittedName>
</protein>
<organism evidence="1 2">
    <name type="scientific">Ixodes persulcatus</name>
    <name type="common">Taiga tick</name>
    <dbReference type="NCBI Taxonomy" id="34615"/>
    <lineage>
        <taxon>Eukaryota</taxon>
        <taxon>Metazoa</taxon>
        <taxon>Ecdysozoa</taxon>
        <taxon>Arthropoda</taxon>
        <taxon>Chelicerata</taxon>
        <taxon>Arachnida</taxon>
        <taxon>Acari</taxon>
        <taxon>Parasitiformes</taxon>
        <taxon>Ixodida</taxon>
        <taxon>Ixodoidea</taxon>
        <taxon>Ixodidae</taxon>
        <taxon>Ixodinae</taxon>
        <taxon>Ixodes</taxon>
    </lineage>
</organism>
<dbReference type="EMBL" id="JABSTQ010002211">
    <property type="protein sequence ID" value="KAG0444303.1"/>
    <property type="molecule type" value="Genomic_DNA"/>
</dbReference>
<proteinExistence type="predicted"/>
<name>A0AC60QX72_IXOPE</name>
<comment type="caution">
    <text evidence="1">The sequence shown here is derived from an EMBL/GenBank/DDBJ whole genome shotgun (WGS) entry which is preliminary data.</text>
</comment>
<dbReference type="Proteomes" id="UP000805193">
    <property type="component" value="Unassembled WGS sequence"/>
</dbReference>
<reference evidence="1 2" key="1">
    <citation type="journal article" date="2020" name="Cell">
        <title>Large-Scale Comparative Analyses of Tick Genomes Elucidate Their Genetic Diversity and Vector Capacities.</title>
        <authorList>
            <consortium name="Tick Genome and Microbiome Consortium (TIGMIC)"/>
            <person name="Jia N."/>
            <person name="Wang J."/>
            <person name="Shi W."/>
            <person name="Du L."/>
            <person name="Sun Y."/>
            <person name="Zhan W."/>
            <person name="Jiang J.F."/>
            <person name="Wang Q."/>
            <person name="Zhang B."/>
            <person name="Ji P."/>
            <person name="Bell-Sakyi L."/>
            <person name="Cui X.M."/>
            <person name="Yuan T.T."/>
            <person name="Jiang B.G."/>
            <person name="Yang W.F."/>
            <person name="Lam T.T."/>
            <person name="Chang Q.C."/>
            <person name="Ding S.J."/>
            <person name="Wang X.J."/>
            <person name="Zhu J.G."/>
            <person name="Ruan X.D."/>
            <person name="Zhao L."/>
            <person name="Wei J.T."/>
            <person name="Ye R.Z."/>
            <person name="Que T.C."/>
            <person name="Du C.H."/>
            <person name="Zhou Y.H."/>
            <person name="Cheng J.X."/>
            <person name="Dai P.F."/>
            <person name="Guo W.B."/>
            <person name="Han X.H."/>
            <person name="Huang E.J."/>
            <person name="Li L.F."/>
            <person name="Wei W."/>
            <person name="Gao Y.C."/>
            <person name="Liu J.Z."/>
            <person name="Shao H.Z."/>
            <person name="Wang X."/>
            <person name="Wang C.C."/>
            <person name="Yang T.C."/>
            <person name="Huo Q.B."/>
            <person name="Li W."/>
            <person name="Chen H.Y."/>
            <person name="Chen S.E."/>
            <person name="Zhou L.G."/>
            <person name="Ni X.B."/>
            <person name="Tian J.H."/>
            <person name="Sheng Y."/>
            <person name="Liu T."/>
            <person name="Pan Y.S."/>
            <person name="Xia L.Y."/>
            <person name="Li J."/>
            <person name="Zhao F."/>
            <person name="Cao W.C."/>
        </authorList>
    </citation>
    <scope>NUCLEOTIDE SEQUENCE [LARGE SCALE GENOMIC DNA]</scope>
    <source>
        <strain evidence="1">Iper-2018</strain>
    </source>
</reference>
<evidence type="ECO:0000313" key="2">
    <source>
        <dbReference type="Proteomes" id="UP000805193"/>
    </source>
</evidence>
<evidence type="ECO:0000313" key="1">
    <source>
        <dbReference type="EMBL" id="KAG0444303.1"/>
    </source>
</evidence>
<accession>A0AC60QX72</accession>
<keyword evidence="2" id="KW-1185">Reference proteome</keyword>
<feature type="non-terminal residue" evidence="1">
    <location>
        <position position="99"/>
    </location>
</feature>
<gene>
    <name evidence="1" type="ORF">HPB47_013948</name>
</gene>
<feature type="non-terminal residue" evidence="1">
    <location>
        <position position="1"/>
    </location>
</feature>